<dbReference type="InterPro" id="IPR006680">
    <property type="entry name" value="Amidohydro-rel"/>
</dbReference>
<dbReference type="GO" id="GO:0016810">
    <property type="term" value="F:hydrolase activity, acting on carbon-nitrogen (but not peptide) bonds"/>
    <property type="evidence" value="ECO:0007669"/>
    <property type="project" value="InterPro"/>
</dbReference>
<dbReference type="EMBL" id="WBMT01000028">
    <property type="protein sequence ID" value="KAB2340850.1"/>
    <property type="molecule type" value="Genomic_DNA"/>
</dbReference>
<evidence type="ECO:0000313" key="3">
    <source>
        <dbReference type="Proteomes" id="UP000468735"/>
    </source>
</evidence>
<keyword evidence="2" id="KW-0378">Hydrolase</keyword>
<dbReference type="AlphaFoldDB" id="A0A6H9YJ20"/>
<reference evidence="2 3" key="1">
    <citation type="submission" date="2019-09" db="EMBL/GenBank/DDBJ databases">
        <title>Actinomadura physcomitrii sp. nov., a novel actinomycete isolated from moss [Physcomitrium sphaericum (Ludw) Fuernr].</title>
        <authorList>
            <person name="Zhuang X."/>
            <person name="Liu C."/>
        </authorList>
    </citation>
    <scope>NUCLEOTIDE SEQUENCE [LARGE SCALE GENOMIC DNA]</scope>
    <source>
        <strain evidence="2 3">HMC1</strain>
    </source>
</reference>
<dbReference type="PANTHER" id="PTHR43135:SF3">
    <property type="entry name" value="ALPHA-D-RIBOSE 1-METHYLPHOSPHONATE 5-TRIPHOSPHATE DIPHOSPHATASE"/>
    <property type="match status" value="1"/>
</dbReference>
<feature type="domain" description="Amidohydrolase-related" evidence="1">
    <location>
        <begin position="59"/>
        <end position="407"/>
    </location>
</feature>
<dbReference type="InterPro" id="IPR032466">
    <property type="entry name" value="Metal_Hydrolase"/>
</dbReference>
<name>A0A6H9YJ20_9ACTN</name>
<dbReference type="InterPro" id="IPR051781">
    <property type="entry name" value="Metallo-dep_Hydrolase"/>
</dbReference>
<evidence type="ECO:0000313" key="2">
    <source>
        <dbReference type="EMBL" id="KAB2340850.1"/>
    </source>
</evidence>
<dbReference type="SUPFAM" id="SSF51556">
    <property type="entry name" value="Metallo-dependent hydrolases"/>
    <property type="match status" value="1"/>
</dbReference>
<dbReference type="Pfam" id="PF01979">
    <property type="entry name" value="Amidohydro_1"/>
    <property type="match status" value="1"/>
</dbReference>
<protein>
    <submittedName>
        <fullName evidence="2">Amidohydrolase family protein</fullName>
    </submittedName>
</protein>
<dbReference type="InterPro" id="IPR011059">
    <property type="entry name" value="Metal-dep_hydrolase_composite"/>
</dbReference>
<dbReference type="OrthoDB" id="3514520at2"/>
<proteinExistence type="predicted"/>
<dbReference type="SUPFAM" id="SSF51338">
    <property type="entry name" value="Composite domain of metallo-dependent hydrolases"/>
    <property type="match status" value="1"/>
</dbReference>
<dbReference type="PANTHER" id="PTHR43135">
    <property type="entry name" value="ALPHA-D-RIBOSE 1-METHYLPHOSPHONATE 5-TRIPHOSPHATE DIPHOSPHATASE"/>
    <property type="match status" value="1"/>
</dbReference>
<evidence type="ECO:0000259" key="1">
    <source>
        <dbReference type="Pfam" id="PF01979"/>
    </source>
</evidence>
<dbReference type="Proteomes" id="UP000468735">
    <property type="component" value="Unassembled WGS sequence"/>
</dbReference>
<organism evidence="2 3">
    <name type="scientific">Actinomadura rudentiformis</name>
    <dbReference type="NCBI Taxonomy" id="359158"/>
    <lineage>
        <taxon>Bacteria</taxon>
        <taxon>Bacillati</taxon>
        <taxon>Actinomycetota</taxon>
        <taxon>Actinomycetes</taxon>
        <taxon>Streptosporangiales</taxon>
        <taxon>Thermomonosporaceae</taxon>
        <taxon>Actinomadura</taxon>
    </lineage>
</organism>
<accession>A0A6H9YJ20</accession>
<dbReference type="CDD" id="cd01299">
    <property type="entry name" value="Met_dep_hydrolase_A"/>
    <property type="match status" value="1"/>
</dbReference>
<dbReference type="Gene3D" id="2.30.40.10">
    <property type="entry name" value="Urease, subunit C, domain 1"/>
    <property type="match status" value="1"/>
</dbReference>
<dbReference type="InterPro" id="IPR057744">
    <property type="entry name" value="OTAase-like"/>
</dbReference>
<comment type="caution">
    <text evidence="2">The sequence shown here is derived from an EMBL/GenBank/DDBJ whole genome shotgun (WGS) entry which is preliminary data.</text>
</comment>
<sequence length="419" mass="44474">MSRLVLTGANLIDGLNPPRPGSTVVVENGRFSEVVQGPAAARAVTAAPDDEVVDLGGRTVMPGMVLCHYHSTYDNLGPSPVPIGLDHAPPYQALIAARNLRTALECGFTSVVSAGAANDVDASLHRAIRDGLVEGPRFLPGSREISTTGFGNDMTPYHWDLRALGGMRTCDGADEFRKGIREEIKRGAKVIKLFVTGGHGVMRSKDFEEMSREELAAAIETGHGRGVLVRGHIVGKQAILAAARLGIDIIDHGDDMDEECVELLAETGTSVAPSIHFTEVMRDVVPGWGSIASRVHLGEGRPYEMLTHADKAGVNMVIGDDYGAQGLPHGSYAKELETYVTKAGIAPIDVLRWATVNGAKLMRREHDLGTIEAGKIADFLVVDGDPAADITVLQNPSAIAVMTGGRLRSGTLPSRADTP</sequence>
<dbReference type="Gene3D" id="3.20.20.140">
    <property type="entry name" value="Metal-dependent hydrolases"/>
    <property type="match status" value="1"/>
</dbReference>
<gene>
    <name evidence="2" type="ORF">F8566_43840</name>
</gene>
<keyword evidence="3" id="KW-1185">Reference proteome</keyword>
<dbReference type="RefSeq" id="WP_151569307.1">
    <property type="nucleotide sequence ID" value="NZ_WBMT01000028.1"/>
</dbReference>